<evidence type="ECO:0000313" key="2">
    <source>
        <dbReference type="EMBL" id="TKR73066.1"/>
    </source>
</evidence>
<protein>
    <submittedName>
        <fullName evidence="2">Uncharacterized protein</fullName>
    </submittedName>
</protein>
<comment type="caution">
    <text evidence="2">The sequence shown here is derived from an EMBL/GenBank/DDBJ whole genome shotgun (WGS) entry which is preliminary data.</text>
</comment>
<sequence length="98" mass="10569">MAHNMLCYAFLFLLAITPCLSIRGALFRSGRSPSNVQVPPQASAEPRGVPDGYDLAAMLQSDEQFPAVFGSLQPSATRALFRRIQALYGPNMAAAVLK</sequence>
<gene>
    <name evidence="2" type="ORF">L596_020422</name>
</gene>
<dbReference type="AlphaFoldDB" id="A0A4U5MTH5"/>
<dbReference type="OrthoDB" id="10410066at2759"/>
<reference evidence="2 3" key="2">
    <citation type="journal article" date="2019" name="G3 (Bethesda)">
        <title>Hybrid Assembly of the Genome of the Entomopathogenic Nematode Steinernema carpocapsae Identifies the X-Chromosome.</title>
        <authorList>
            <person name="Serra L."/>
            <person name="Macchietto M."/>
            <person name="Macias-Munoz A."/>
            <person name="McGill C.J."/>
            <person name="Rodriguez I.M."/>
            <person name="Rodriguez B."/>
            <person name="Murad R."/>
            <person name="Mortazavi A."/>
        </authorList>
    </citation>
    <scope>NUCLEOTIDE SEQUENCE [LARGE SCALE GENOMIC DNA]</scope>
    <source>
        <strain evidence="2 3">ALL</strain>
    </source>
</reference>
<evidence type="ECO:0000313" key="3">
    <source>
        <dbReference type="Proteomes" id="UP000298663"/>
    </source>
</evidence>
<keyword evidence="1" id="KW-0732">Signal</keyword>
<evidence type="ECO:0000256" key="1">
    <source>
        <dbReference type="SAM" id="SignalP"/>
    </source>
</evidence>
<dbReference type="EMBL" id="AZBU02000006">
    <property type="protein sequence ID" value="TKR73066.1"/>
    <property type="molecule type" value="Genomic_DNA"/>
</dbReference>
<dbReference type="Proteomes" id="UP000298663">
    <property type="component" value="Unassembled WGS sequence"/>
</dbReference>
<name>A0A4U5MTH5_STECR</name>
<reference evidence="2 3" key="1">
    <citation type="journal article" date="2015" name="Genome Biol.">
        <title>Comparative genomics of Steinernema reveals deeply conserved gene regulatory networks.</title>
        <authorList>
            <person name="Dillman A.R."/>
            <person name="Macchietto M."/>
            <person name="Porter C.F."/>
            <person name="Rogers A."/>
            <person name="Williams B."/>
            <person name="Antoshechkin I."/>
            <person name="Lee M.M."/>
            <person name="Goodwin Z."/>
            <person name="Lu X."/>
            <person name="Lewis E.E."/>
            <person name="Goodrich-Blair H."/>
            <person name="Stock S.P."/>
            <person name="Adams B.J."/>
            <person name="Sternberg P.W."/>
            <person name="Mortazavi A."/>
        </authorList>
    </citation>
    <scope>NUCLEOTIDE SEQUENCE [LARGE SCALE GENOMIC DNA]</scope>
    <source>
        <strain evidence="2 3">ALL</strain>
    </source>
</reference>
<keyword evidence="3" id="KW-1185">Reference proteome</keyword>
<proteinExistence type="predicted"/>
<accession>A0A4U5MTH5</accession>
<organism evidence="2 3">
    <name type="scientific">Steinernema carpocapsae</name>
    <name type="common">Entomopathogenic nematode</name>
    <dbReference type="NCBI Taxonomy" id="34508"/>
    <lineage>
        <taxon>Eukaryota</taxon>
        <taxon>Metazoa</taxon>
        <taxon>Ecdysozoa</taxon>
        <taxon>Nematoda</taxon>
        <taxon>Chromadorea</taxon>
        <taxon>Rhabditida</taxon>
        <taxon>Tylenchina</taxon>
        <taxon>Panagrolaimomorpha</taxon>
        <taxon>Strongyloidoidea</taxon>
        <taxon>Steinernematidae</taxon>
        <taxon>Steinernema</taxon>
    </lineage>
</organism>
<feature type="signal peptide" evidence="1">
    <location>
        <begin position="1"/>
        <end position="21"/>
    </location>
</feature>
<feature type="chain" id="PRO_5020661211" evidence="1">
    <location>
        <begin position="22"/>
        <end position="98"/>
    </location>
</feature>